<comment type="caution">
    <text evidence="12">The sequence shown here is derived from an EMBL/GenBank/DDBJ whole genome shotgun (WGS) entry which is preliminary data.</text>
</comment>
<evidence type="ECO:0000256" key="2">
    <source>
        <dbReference type="ARBA" id="ARBA00005745"/>
    </source>
</evidence>
<feature type="transmembrane region" description="Helical" evidence="10">
    <location>
        <begin position="161"/>
        <end position="184"/>
    </location>
</feature>
<keyword evidence="3 9" id="KW-0813">Transport</keyword>
<dbReference type="PROSITE" id="PS00874">
    <property type="entry name" value="T2SP_F"/>
    <property type="match status" value="1"/>
</dbReference>
<evidence type="ECO:0000256" key="5">
    <source>
        <dbReference type="ARBA" id="ARBA00022519"/>
    </source>
</evidence>
<proteinExistence type="inferred from homology"/>
<dbReference type="InterPro" id="IPR042094">
    <property type="entry name" value="T2SS_GspF_sf"/>
</dbReference>
<evidence type="ECO:0000256" key="7">
    <source>
        <dbReference type="ARBA" id="ARBA00022989"/>
    </source>
</evidence>
<name>A0A1U7LY31_9FIRM</name>
<dbReference type="PRINTS" id="PR00812">
    <property type="entry name" value="BCTERIALGSPF"/>
</dbReference>
<keyword evidence="8 10" id="KW-0472">Membrane</keyword>
<evidence type="ECO:0000256" key="4">
    <source>
        <dbReference type="ARBA" id="ARBA00022475"/>
    </source>
</evidence>
<evidence type="ECO:0000256" key="3">
    <source>
        <dbReference type="ARBA" id="ARBA00022448"/>
    </source>
</evidence>
<gene>
    <name evidence="12" type="ORF">BIV18_01455</name>
</gene>
<dbReference type="EMBL" id="MJIH01000001">
    <property type="protein sequence ID" value="OLR64304.1"/>
    <property type="molecule type" value="Genomic_DNA"/>
</dbReference>
<dbReference type="GO" id="GO:0009306">
    <property type="term" value="P:protein secretion"/>
    <property type="evidence" value="ECO:0007669"/>
    <property type="project" value="InterPro"/>
</dbReference>
<dbReference type="PANTHER" id="PTHR30012">
    <property type="entry name" value="GENERAL SECRETION PATHWAY PROTEIN"/>
    <property type="match status" value="1"/>
</dbReference>
<comment type="subcellular location">
    <subcellularLocation>
        <location evidence="1">Cell inner membrane</location>
        <topology evidence="1">Multi-pass membrane protein</topology>
    </subcellularLocation>
    <subcellularLocation>
        <location evidence="9">Cell membrane</location>
        <topology evidence="9">Multi-pass membrane protein</topology>
    </subcellularLocation>
</comment>
<evidence type="ECO:0000256" key="6">
    <source>
        <dbReference type="ARBA" id="ARBA00022692"/>
    </source>
</evidence>
<dbReference type="AlphaFoldDB" id="A0A1U7LY31"/>
<sequence>MIYKYKAFRGSEKIKGNIDAISIKDAKEKLKREGLRPIKIEENIESSNSFNFKRKLKNEDLYILFRQLALLINSGINIENAFEILIGEFSEDKSKILSSIRDNLRSGISLSESMEETHSFPSLVTNMVYVGENTSSLGKIFNSLSNYYIKKRETNSKITEALAYPIILLITSCFVINFLIINVIPNFMEIFSANDNLLPLPTRVLISFSNFLYKNYIYIILIILFLIAITLIYHRKNQRTFHKIFLKLKYYRMTKSLEFTFNMELLLGAGLTIDRSLEIHSNMEKNVVLKSKFLEILRDIKSGESFYNSAAKINVFPKILISMIHVGEESSNLREVFKIMSGFYDEELNNYNKKFLGVLGPILIIIMALIIGFIVISIALPVFDMVNQF</sequence>
<keyword evidence="13" id="KW-1185">Reference proteome</keyword>
<protein>
    <submittedName>
        <fullName evidence="12">Type II secretion protein F</fullName>
    </submittedName>
</protein>
<feature type="transmembrane region" description="Helical" evidence="10">
    <location>
        <begin position="216"/>
        <end position="233"/>
    </location>
</feature>
<reference evidence="12 13" key="1">
    <citation type="journal article" date="2016" name="Appl. Environ. Microbiol.">
        <title>Function and Phylogeny of Bacterial Butyryl Coenzyme A:Acetate Transferases and Their Diversity in the Proximal Colon of Swine.</title>
        <authorList>
            <person name="Trachsel J."/>
            <person name="Bayles D.O."/>
            <person name="Looft T."/>
            <person name="Levine U.Y."/>
            <person name="Allen H.K."/>
        </authorList>
    </citation>
    <scope>NUCLEOTIDE SEQUENCE [LARGE SCALE GENOMIC DNA]</scope>
    <source>
        <strain evidence="12 13">35-6-1</strain>
    </source>
</reference>
<evidence type="ECO:0000256" key="1">
    <source>
        <dbReference type="ARBA" id="ARBA00004429"/>
    </source>
</evidence>
<dbReference type="InterPro" id="IPR001992">
    <property type="entry name" value="T2SS_GspF/T4SS_PilC_CS"/>
</dbReference>
<keyword evidence="7 10" id="KW-1133">Transmembrane helix</keyword>
<evidence type="ECO:0000256" key="9">
    <source>
        <dbReference type="RuleBase" id="RU003923"/>
    </source>
</evidence>
<dbReference type="FunFam" id="1.20.81.30:FF:000001">
    <property type="entry name" value="Type II secretion system protein F"/>
    <property type="match status" value="1"/>
</dbReference>
<evidence type="ECO:0000313" key="13">
    <source>
        <dbReference type="Proteomes" id="UP000187166"/>
    </source>
</evidence>
<feature type="domain" description="Type II secretion system protein GspF" evidence="11">
    <location>
        <begin position="65"/>
        <end position="185"/>
    </location>
</feature>
<dbReference type="PANTHER" id="PTHR30012:SF0">
    <property type="entry name" value="TYPE II SECRETION SYSTEM PROTEIN F-RELATED"/>
    <property type="match status" value="1"/>
</dbReference>
<keyword evidence="5" id="KW-0997">Cell inner membrane</keyword>
<organism evidence="12 13">
    <name type="scientific">Peptoniphilus porci</name>
    <dbReference type="NCBI Taxonomy" id="2652280"/>
    <lineage>
        <taxon>Bacteria</taxon>
        <taxon>Bacillati</taxon>
        <taxon>Bacillota</taxon>
        <taxon>Tissierellia</taxon>
        <taxon>Tissierellales</taxon>
        <taxon>Peptoniphilaceae</taxon>
        <taxon>Peptoniphilus</taxon>
    </lineage>
</organism>
<dbReference type="Gene3D" id="1.20.81.30">
    <property type="entry name" value="Type II secretion system (T2SS), domain F"/>
    <property type="match status" value="2"/>
</dbReference>
<dbReference type="Proteomes" id="UP000187166">
    <property type="component" value="Unassembled WGS sequence"/>
</dbReference>
<keyword evidence="6 9" id="KW-0812">Transmembrane</keyword>
<keyword evidence="4" id="KW-1003">Cell membrane</keyword>
<dbReference type="InterPro" id="IPR018076">
    <property type="entry name" value="T2SS_GspF_dom"/>
</dbReference>
<evidence type="ECO:0000313" key="12">
    <source>
        <dbReference type="EMBL" id="OLR64304.1"/>
    </source>
</evidence>
<dbReference type="InterPro" id="IPR003004">
    <property type="entry name" value="GspF/PilC"/>
</dbReference>
<evidence type="ECO:0000259" key="11">
    <source>
        <dbReference type="Pfam" id="PF00482"/>
    </source>
</evidence>
<evidence type="ECO:0000256" key="10">
    <source>
        <dbReference type="SAM" id="Phobius"/>
    </source>
</evidence>
<dbReference type="GO" id="GO:0005886">
    <property type="term" value="C:plasma membrane"/>
    <property type="evidence" value="ECO:0007669"/>
    <property type="project" value="UniProtKB-SubCell"/>
</dbReference>
<feature type="transmembrane region" description="Helical" evidence="10">
    <location>
        <begin position="358"/>
        <end position="383"/>
    </location>
</feature>
<feature type="domain" description="Type II secretion system protein GspF" evidence="11">
    <location>
        <begin position="262"/>
        <end position="381"/>
    </location>
</feature>
<dbReference type="STRING" id="1465756.BIV18_01455"/>
<evidence type="ECO:0000256" key="8">
    <source>
        <dbReference type="ARBA" id="ARBA00023136"/>
    </source>
</evidence>
<accession>A0A1U7LY31</accession>
<comment type="similarity">
    <text evidence="2 9">Belongs to the GSP F family.</text>
</comment>
<dbReference type="Pfam" id="PF00482">
    <property type="entry name" value="T2SSF"/>
    <property type="match status" value="2"/>
</dbReference>